<dbReference type="PANTHER" id="PTHR10434">
    <property type="entry name" value="1-ACYL-SN-GLYCEROL-3-PHOSPHATE ACYLTRANSFERASE"/>
    <property type="match status" value="1"/>
</dbReference>
<gene>
    <name evidence="4" type="ORF">HF519_06175</name>
</gene>
<dbReference type="PANTHER" id="PTHR10434:SF11">
    <property type="entry name" value="1-ACYL-SN-GLYCEROL-3-PHOSPHATE ACYLTRANSFERASE"/>
    <property type="match status" value="1"/>
</dbReference>
<evidence type="ECO:0000256" key="2">
    <source>
        <dbReference type="ARBA" id="ARBA00023315"/>
    </source>
</evidence>
<proteinExistence type="predicted"/>
<dbReference type="GO" id="GO:0003841">
    <property type="term" value="F:1-acylglycerol-3-phosphate O-acyltransferase activity"/>
    <property type="evidence" value="ECO:0007669"/>
    <property type="project" value="TreeGrafter"/>
</dbReference>
<dbReference type="InterPro" id="IPR002123">
    <property type="entry name" value="Plipid/glycerol_acylTrfase"/>
</dbReference>
<protein>
    <submittedName>
        <fullName evidence="4">1-acyl-sn-glycerol-3-phosphate acyltransferase</fullName>
    </submittedName>
</protein>
<feature type="domain" description="Phospholipid/glycerol acyltransferase" evidence="3">
    <location>
        <begin position="50"/>
        <end position="160"/>
    </location>
</feature>
<evidence type="ECO:0000313" key="5">
    <source>
        <dbReference type="Proteomes" id="UP000586918"/>
    </source>
</evidence>
<dbReference type="Pfam" id="PF01553">
    <property type="entry name" value="Acyltransferase"/>
    <property type="match status" value="1"/>
</dbReference>
<dbReference type="SMART" id="SM00563">
    <property type="entry name" value="PlsC"/>
    <property type="match status" value="1"/>
</dbReference>
<accession>A0A848DF32</accession>
<dbReference type="AlphaFoldDB" id="A0A848DF32"/>
<comment type="caution">
    <text evidence="4">The sequence shown here is derived from an EMBL/GenBank/DDBJ whole genome shotgun (WGS) entry which is preliminary data.</text>
</comment>
<dbReference type="Proteomes" id="UP000586918">
    <property type="component" value="Unassembled WGS sequence"/>
</dbReference>
<reference evidence="4 5" key="1">
    <citation type="submission" date="2020-04" db="EMBL/GenBank/DDBJ databases">
        <authorList>
            <person name="Klaysubun C."/>
            <person name="Duangmal K."/>
            <person name="Lipun K."/>
        </authorList>
    </citation>
    <scope>NUCLEOTIDE SEQUENCE [LARGE SCALE GENOMIC DNA]</scope>
    <source>
        <strain evidence="4 5">DSM 45300</strain>
    </source>
</reference>
<evidence type="ECO:0000256" key="1">
    <source>
        <dbReference type="ARBA" id="ARBA00022679"/>
    </source>
</evidence>
<dbReference type="GO" id="GO:0005886">
    <property type="term" value="C:plasma membrane"/>
    <property type="evidence" value="ECO:0007669"/>
    <property type="project" value="TreeGrafter"/>
</dbReference>
<dbReference type="RefSeq" id="WP_169410988.1">
    <property type="nucleotide sequence ID" value="NZ_JAAXKZ010000014.1"/>
</dbReference>
<dbReference type="SUPFAM" id="SSF69593">
    <property type="entry name" value="Glycerol-3-phosphate (1)-acyltransferase"/>
    <property type="match status" value="1"/>
</dbReference>
<evidence type="ECO:0000259" key="3">
    <source>
        <dbReference type="SMART" id="SM00563"/>
    </source>
</evidence>
<sequence>MTAPAELADLPPGASQRLHDLARWVGTWCFRPVYRVRVHHLDRVPPTGPVVLVANHSALVDGPLLYGLLGRRAVFLVKQEMFTGPLAWALPRIGQLAVRRGEPDRRPLMAALGVLRGGGLVGVFPEGTRGSGDVAAAQHGAAWLARASGAVVLPVVCRGTRRPDGVRRRFRPRVDVLVGEPLPAPAGKGRAELTAATETIRAALAGLVVELDDVRSRT</sequence>
<keyword evidence="2 4" id="KW-0012">Acyltransferase</keyword>
<keyword evidence="5" id="KW-1185">Reference proteome</keyword>
<organism evidence="4 5">
    <name type="scientific">Pseudonocardia bannensis</name>
    <dbReference type="NCBI Taxonomy" id="630973"/>
    <lineage>
        <taxon>Bacteria</taxon>
        <taxon>Bacillati</taxon>
        <taxon>Actinomycetota</taxon>
        <taxon>Actinomycetes</taxon>
        <taxon>Pseudonocardiales</taxon>
        <taxon>Pseudonocardiaceae</taxon>
        <taxon>Pseudonocardia</taxon>
    </lineage>
</organism>
<dbReference type="GO" id="GO:0006654">
    <property type="term" value="P:phosphatidic acid biosynthetic process"/>
    <property type="evidence" value="ECO:0007669"/>
    <property type="project" value="TreeGrafter"/>
</dbReference>
<dbReference type="EMBL" id="JAAXKZ010000014">
    <property type="protein sequence ID" value="NMH91185.1"/>
    <property type="molecule type" value="Genomic_DNA"/>
</dbReference>
<dbReference type="CDD" id="cd07989">
    <property type="entry name" value="LPLAT_AGPAT-like"/>
    <property type="match status" value="1"/>
</dbReference>
<name>A0A848DF32_9PSEU</name>
<keyword evidence="1 4" id="KW-0808">Transferase</keyword>
<evidence type="ECO:0000313" key="4">
    <source>
        <dbReference type="EMBL" id="NMH91185.1"/>
    </source>
</evidence>